<dbReference type="EMBL" id="FTOA01000002">
    <property type="protein sequence ID" value="SIS47417.1"/>
    <property type="molecule type" value="Genomic_DNA"/>
</dbReference>
<name>A0A1N7JDN1_9PROT</name>
<dbReference type="CDD" id="cd07043">
    <property type="entry name" value="STAS_anti-anti-sigma_factors"/>
    <property type="match status" value="1"/>
</dbReference>
<evidence type="ECO:0000256" key="2">
    <source>
        <dbReference type="RuleBase" id="RU003749"/>
    </source>
</evidence>
<dbReference type="OrthoDB" id="9796076at2"/>
<evidence type="ECO:0000259" key="3">
    <source>
        <dbReference type="PROSITE" id="PS50801"/>
    </source>
</evidence>
<dbReference type="NCBIfam" id="TIGR00377">
    <property type="entry name" value="ant_ant_sig"/>
    <property type="match status" value="1"/>
</dbReference>
<dbReference type="InterPro" id="IPR003658">
    <property type="entry name" value="Anti-sigma_ant"/>
</dbReference>
<dbReference type="STRING" id="80876.SAMN05421779_102137"/>
<protein>
    <recommendedName>
        <fullName evidence="2">Anti-sigma factor antagonist</fullName>
    </recommendedName>
</protein>
<dbReference type="SUPFAM" id="SSF52091">
    <property type="entry name" value="SpoIIaa-like"/>
    <property type="match status" value="1"/>
</dbReference>
<dbReference type="Pfam" id="PF01740">
    <property type="entry name" value="STAS"/>
    <property type="match status" value="1"/>
</dbReference>
<dbReference type="InterPro" id="IPR002645">
    <property type="entry name" value="STAS_dom"/>
</dbReference>
<feature type="domain" description="STAS" evidence="3">
    <location>
        <begin position="2"/>
        <end position="110"/>
    </location>
</feature>
<evidence type="ECO:0000313" key="5">
    <source>
        <dbReference type="Proteomes" id="UP000185678"/>
    </source>
</evidence>
<dbReference type="Proteomes" id="UP000185678">
    <property type="component" value="Unassembled WGS sequence"/>
</dbReference>
<dbReference type="InterPro" id="IPR036513">
    <property type="entry name" value="STAS_dom_sf"/>
</dbReference>
<dbReference type="AlphaFoldDB" id="A0A1N7JDN1"/>
<dbReference type="GO" id="GO:0043856">
    <property type="term" value="F:anti-sigma factor antagonist activity"/>
    <property type="evidence" value="ECO:0007669"/>
    <property type="project" value="InterPro"/>
</dbReference>
<dbReference type="PANTHER" id="PTHR33495">
    <property type="entry name" value="ANTI-SIGMA FACTOR ANTAGONIST TM_1081-RELATED-RELATED"/>
    <property type="match status" value="1"/>
</dbReference>
<keyword evidence="5" id="KW-1185">Reference proteome</keyword>
<dbReference type="RefSeq" id="WP_076399049.1">
    <property type="nucleotide sequence ID" value="NZ_FTOA01000002.1"/>
</dbReference>
<organism evidence="4 5">
    <name type="scientific">Insolitispirillum peregrinum</name>
    <dbReference type="NCBI Taxonomy" id="80876"/>
    <lineage>
        <taxon>Bacteria</taxon>
        <taxon>Pseudomonadati</taxon>
        <taxon>Pseudomonadota</taxon>
        <taxon>Alphaproteobacteria</taxon>
        <taxon>Rhodospirillales</taxon>
        <taxon>Novispirillaceae</taxon>
        <taxon>Insolitispirillum</taxon>
    </lineage>
</organism>
<evidence type="ECO:0000256" key="1">
    <source>
        <dbReference type="ARBA" id="ARBA00009013"/>
    </source>
</evidence>
<dbReference type="PANTHER" id="PTHR33495:SF2">
    <property type="entry name" value="ANTI-SIGMA FACTOR ANTAGONIST TM_1081-RELATED"/>
    <property type="match status" value="1"/>
</dbReference>
<gene>
    <name evidence="4" type="ORF">SAMN05421779_102137</name>
</gene>
<reference evidence="4 5" key="1">
    <citation type="submission" date="2017-01" db="EMBL/GenBank/DDBJ databases">
        <authorList>
            <person name="Mah S.A."/>
            <person name="Swanson W.J."/>
            <person name="Moy G.W."/>
            <person name="Vacquier V.D."/>
        </authorList>
    </citation>
    <scope>NUCLEOTIDE SEQUENCE [LARGE SCALE GENOMIC DNA]</scope>
    <source>
        <strain evidence="4 5">DSM 11589</strain>
    </source>
</reference>
<sequence>MASVEIRHDSGVAIVALAGEIDLQTSPSVRAAILETLALKQPMVIDLTAVRYIDSSGVASLVEGFQTARRQGSAFILAGVSASAMRVFQLARLDRVFALAETVPQALTQARRGAA</sequence>
<evidence type="ECO:0000313" key="4">
    <source>
        <dbReference type="EMBL" id="SIS47417.1"/>
    </source>
</evidence>
<comment type="similarity">
    <text evidence="1 2">Belongs to the anti-sigma-factor antagonist family.</text>
</comment>
<accession>A0A1N7JDN1</accession>
<dbReference type="Gene3D" id="3.30.750.24">
    <property type="entry name" value="STAS domain"/>
    <property type="match status" value="1"/>
</dbReference>
<dbReference type="PROSITE" id="PS50801">
    <property type="entry name" value="STAS"/>
    <property type="match status" value="1"/>
</dbReference>
<proteinExistence type="inferred from homology"/>